<dbReference type="Proteomes" id="UP000613512">
    <property type="component" value="Unassembled WGS sequence"/>
</dbReference>
<sequence>MKLILEYQWEIFIGIEVISFISLILFGIVRYLFSKPKMSRFFLLVFFLLLILEAVLAVILYQETGEISTFQIVIIIFIFYACTFGISDFRKLDRWMRLKIGKWRGIDLLTENDKRIMKKQKDPKYIARKYRYSSLVHLLVFVLAQIIFWSYGVNSLEEVKAYLTDLSWISADNYAISPYPSEMLYGVSMVWGIVFVVDFIYSWSYTIFPSTK</sequence>
<evidence type="ECO:0000313" key="3">
    <source>
        <dbReference type="Proteomes" id="UP000613512"/>
    </source>
</evidence>
<feature type="transmembrane region" description="Helical" evidence="1">
    <location>
        <begin position="40"/>
        <end position="61"/>
    </location>
</feature>
<keyword evidence="1" id="KW-0472">Membrane</keyword>
<comment type="caution">
    <text evidence="2">The sequence shown here is derived from an EMBL/GenBank/DDBJ whole genome shotgun (WGS) entry which is preliminary data.</text>
</comment>
<name>A0A916RV65_9BACI</name>
<feature type="transmembrane region" description="Helical" evidence="1">
    <location>
        <begin position="183"/>
        <end position="203"/>
    </location>
</feature>
<gene>
    <name evidence="2" type="ORF">GCM10008025_13990</name>
</gene>
<dbReference type="AlphaFoldDB" id="A0A916RV65"/>
<organism evidence="2 3">
    <name type="scientific">Ornithinibacillus halotolerans</name>
    <dbReference type="NCBI Taxonomy" id="1274357"/>
    <lineage>
        <taxon>Bacteria</taxon>
        <taxon>Bacillati</taxon>
        <taxon>Bacillota</taxon>
        <taxon>Bacilli</taxon>
        <taxon>Bacillales</taxon>
        <taxon>Bacillaceae</taxon>
        <taxon>Ornithinibacillus</taxon>
    </lineage>
</organism>
<feature type="transmembrane region" description="Helical" evidence="1">
    <location>
        <begin position="130"/>
        <end position="151"/>
    </location>
</feature>
<reference evidence="2" key="1">
    <citation type="journal article" date="2014" name="Int. J. Syst. Evol. Microbiol.">
        <title>Complete genome sequence of Corynebacterium casei LMG S-19264T (=DSM 44701T), isolated from a smear-ripened cheese.</title>
        <authorList>
            <consortium name="US DOE Joint Genome Institute (JGI-PGF)"/>
            <person name="Walter F."/>
            <person name="Albersmeier A."/>
            <person name="Kalinowski J."/>
            <person name="Ruckert C."/>
        </authorList>
    </citation>
    <scope>NUCLEOTIDE SEQUENCE</scope>
    <source>
        <strain evidence="2">CGMCC 1.12408</strain>
    </source>
</reference>
<dbReference type="RefSeq" id="WP_188383962.1">
    <property type="nucleotide sequence ID" value="NZ_BMEY01000006.1"/>
</dbReference>
<keyword evidence="3" id="KW-1185">Reference proteome</keyword>
<protein>
    <submittedName>
        <fullName evidence="2">Uncharacterized protein</fullName>
    </submittedName>
</protein>
<feature type="transmembrane region" description="Helical" evidence="1">
    <location>
        <begin position="12"/>
        <end position="33"/>
    </location>
</feature>
<accession>A0A916RV65</accession>
<keyword evidence="1" id="KW-1133">Transmembrane helix</keyword>
<reference evidence="2" key="2">
    <citation type="submission" date="2020-09" db="EMBL/GenBank/DDBJ databases">
        <authorList>
            <person name="Sun Q."/>
            <person name="Zhou Y."/>
        </authorList>
    </citation>
    <scope>NUCLEOTIDE SEQUENCE</scope>
    <source>
        <strain evidence="2">CGMCC 1.12408</strain>
    </source>
</reference>
<keyword evidence="1" id="KW-0812">Transmembrane</keyword>
<evidence type="ECO:0000256" key="1">
    <source>
        <dbReference type="SAM" id="Phobius"/>
    </source>
</evidence>
<evidence type="ECO:0000313" key="2">
    <source>
        <dbReference type="EMBL" id="GGA71302.1"/>
    </source>
</evidence>
<dbReference type="EMBL" id="BMEY01000006">
    <property type="protein sequence ID" value="GGA71302.1"/>
    <property type="molecule type" value="Genomic_DNA"/>
</dbReference>
<proteinExistence type="predicted"/>
<feature type="transmembrane region" description="Helical" evidence="1">
    <location>
        <begin position="67"/>
        <end position="89"/>
    </location>
</feature>